<name>X1T481_9ZZZZ</name>
<reference evidence="1" key="1">
    <citation type="journal article" date="2014" name="Front. Microbiol.">
        <title>High frequency of phylogenetically diverse reductive dehalogenase-homologous genes in deep subseafloor sedimentary metagenomes.</title>
        <authorList>
            <person name="Kawai M."/>
            <person name="Futagami T."/>
            <person name="Toyoda A."/>
            <person name="Takaki Y."/>
            <person name="Nishi S."/>
            <person name="Hori S."/>
            <person name="Arai W."/>
            <person name="Tsubouchi T."/>
            <person name="Morono Y."/>
            <person name="Uchiyama I."/>
            <person name="Ito T."/>
            <person name="Fujiyama A."/>
            <person name="Inagaki F."/>
            <person name="Takami H."/>
        </authorList>
    </citation>
    <scope>NUCLEOTIDE SEQUENCE</scope>
    <source>
        <strain evidence="1">Expedition CK06-06</strain>
    </source>
</reference>
<dbReference type="EMBL" id="BARW01014349">
    <property type="protein sequence ID" value="GAI74839.1"/>
    <property type="molecule type" value="Genomic_DNA"/>
</dbReference>
<comment type="caution">
    <text evidence="1">The sequence shown here is derived from an EMBL/GenBank/DDBJ whole genome shotgun (WGS) entry which is preliminary data.</text>
</comment>
<accession>X1T481</accession>
<feature type="non-terminal residue" evidence="1">
    <location>
        <position position="39"/>
    </location>
</feature>
<protein>
    <submittedName>
        <fullName evidence="1">Uncharacterized protein</fullName>
    </submittedName>
</protein>
<dbReference type="AlphaFoldDB" id="X1T481"/>
<sequence>AAVFSREMSQDKDLRLKMSEKLTVEKGRYEGKRNASIDV</sequence>
<feature type="non-terminal residue" evidence="1">
    <location>
        <position position="1"/>
    </location>
</feature>
<organism evidence="1">
    <name type="scientific">marine sediment metagenome</name>
    <dbReference type="NCBI Taxonomy" id="412755"/>
    <lineage>
        <taxon>unclassified sequences</taxon>
        <taxon>metagenomes</taxon>
        <taxon>ecological metagenomes</taxon>
    </lineage>
</organism>
<gene>
    <name evidence="1" type="ORF">S12H4_25504</name>
</gene>
<evidence type="ECO:0000313" key="1">
    <source>
        <dbReference type="EMBL" id="GAI74839.1"/>
    </source>
</evidence>
<proteinExistence type="predicted"/>